<name>A0ABR3GG20_9PEZI</name>
<protein>
    <recommendedName>
        <fullName evidence="1">F-box domain-containing protein</fullName>
    </recommendedName>
</protein>
<accession>A0ABR3GG20</accession>
<evidence type="ECO:0000259" key="1">
    <source>
        <dbReference type="PROSITE" id="PS50181"/>
    </source>
</evidence>
<evidence type="ECO:0000313" key="3">
    <source>
        <dbReference type="Proteomes" id="UP001447188"/>
    </source>
</evidence>
<dbReference type="Proteomes" id="UP001447188">
    <property type="component" value="Unassembled WGS sequence"/>
</dbReference>
<dbReference type="SUPFAM" id="SSF81383">
    <property type="entry name" value="F-box domain"/>
    <property type="match status" value="1"/>
</dbReference>
<comment type="caution">
    <text evidence="2">The sequence shown here is derived from an EMBL/GenBank/DDBJ whole genome shotgun (WGS) entry which is preliminary data.</text>
</comment>
<proteinExistence type="predicted"/>
<dbReference type="InterPro" id="IPR001810">
    <property type="entry name" value="F-box_dom"/>
</dbReference>
<reference evidence="2 3" key="1">
    <citation type="submission" date="2024-02" db="EMBL/GenBank/DDBJ databases">
        <title>Discinaceae phylogenomics.</title>
        <authorList>
            <person name="Dirks A.C."/>
            <person name="James T.Y."/>
        </authorList>
    </citation>
    <scope>NUCLEOTIDE SEQUENCE [LARGE SCALE GENOMIC DNA]</scope>
    <source>
        <strain evidence="2 3">ACD0624</strain>
    </source>
</reference>
<keyword evidence="3" id="KW-1185">Reference proteome</keyword>
<evidence type="ECO:0000313" key="2">
    <source>
        <dbReference type="EMBL" id="KAL0634801.1"/>
    </source>
</evidence>
<dbReference type="PROSITE" id="PS50181">
    <property type="entry name" value="FBOX"/>
    <property type="match status" value="1"/>
</dbReference>
<dbReference type="InterPro" id="IPR036047">
    <property type="entry name" value="F-box-like_dom_sf"/>
</dbReference>
<sequence length="425" mass="47447">MSELQDLPNKTIVEIVSSLSSAGLAQMSLVSHHFHSISQPLLYKAPCLIKTPRFRKNRPSLEVFVETLLTPGRETPANHVRSLIWHQDNRQTNHGMPSGGETTLFAAASHRLNLRQLPRTEHAEFLLLLHLLPYLQVLTIYPTINYSLNNFIELSSVLSSATPTLPIALQSLREFHCPHDIYINTKMLLALLLLPRITSIDVRAEIYYVSSKLSTAAGTSHPTKPRLRNSVHSLPKLSLVLAVPRALTHFSYSATPGRFHHLAGFTDSLYPVRVSVDYLHLDFSSTVKEGVHRARGSRQGRYLCGSRVYYSDEFAGDSLRGWNVLRSLSCSLSPLIETRIGGPSCLVDVLPGSIRELEILEDCHWSYGNVVDMVVELLGRMEVVVPVLERLAVVYRPGDDLQAEELLRVACINAGITLVGDSFCW</sequence>
<organism evidence="2 3">
    <name type="scientific">Discina gigas</name>
    <dbReference type="NCBI Taxonomy" id="1032678"/>
    <lineage>
        <taxon>Eukaryota</taxon>
        <taxon>Fungi</taxon>
        <taxon>Dikarya</taxon>
        <taxon>Ascomycota</taxon>
        <taxon>Pezizomycotina</taxon>
        <taxon>Pezizomycetes</taxon>
        <taxon>Pezizales</taxon>
        <taxon>Discinaceae</taxon>
        <taxon>Discina</taxon>
    </lineage>
</organism>
<gene>
    <name evidence="2" type="ORF">Q9L58_006234</name>
</gene>
<dbReference type="EMBL" id="JBBBZM010000084">
    <property type="protein sequence ID" value="KAL0634801.1"/>
    <property type="molecule type" value="Genomic_DNA"/>
</dbReference>
<feature type="domain" description="F-box" evidence="1">
    <location>
        <begin position="1"/>
        <end position="37"/>
    </location>
</feature>